<dbReference type="RefSeq" id="WP_087112844.1">
    <property type="nucleotide sequence ID" value="NZ_CBCSCN010000005.1"/>
</dbReference>
<feature type="coiled-coil region" evidence="1">
    <location>
        <begin position="700"/>
        <end position="776"/>
    </location>
</feature>
<dbReference type="AlphaFoldDB" id="A0A1X7AQ84"/>
<dbReference type="PANTHER" id="PTHR32114">
    <property type="entry name" value="ABC TRANSPORTER ABCH.3"/>
    <property type="match status" value="1"/>
</dbReference>
<dbReference type="Pfam" id="PF13558">
    <property type="entry name" value="SbcC_Walker_B"/>
    <property type="match status" value="1"/>
</dbReference>
<name>A0A1X7AQ84_9GAMM</name>
<dbReference type="Pfam" id="PF13476">
    <property type="entry name" value="AAA_23"/>
    <property type="match status" value="1"/>
</dbReference>
<keyword evidence="1" id="KW-0175">Coiled coil</keyword>
<dbReference type="EMBL" id="FWPT01000012">
    <property type="protein sequence ID" value="SMA50405.1"/>
    <property type="molecule type" value="Genomic_DNA"/>
</dbReference>
<feature type="coiled-coil region" evidence="1">
    <location>
        <begin position="870"/>
        <end position="999"/>
    </location>
</feature>
<proteinExistence type="predicted"/>
<evidence type="ECO:0000313" key="3">
    <source>
        <dbReference type="EMBL" id="SMA50405.1"/>
    </source>
</evidence>
<dbReference type="Gene3D" id="3.40.50.300">
    <property type="entry name" value="P-loop containing nucleotide triphosphate hydrolases"/>
    <property type="match status" value="2"/>
</dbReference>
<gene>
    <name evidence="3" type="primary">sbcC</name>
    <name evidence="3" type="ORF">EHSB41UT_04203</name>
</gene>
<dbReference type="PANTHER" id="PTHR32114:SF2">
    <property type="entry name" value="ABC TRANSPORTER ABCH.3"/>
    <property type="match status" value="1"/>
</dbReference>
<sequence>MKILTLRLKNINSLKGEWKIDFTTPDFVENGLFAITGSTGAGKTTLLDAICLALYHQTPRLHVSQSDNELMTRHTAESLAEVELEVKGKVYRSFWCQRRARGQVDGKLQAPQVELATADGEIITTRINDKLKLVSEITGLDFARFTRSMLLAQGGFAAFLEASANERAELLEELTGTEIYGEISRRVFVRMREEEAQLKIFQAKAEGMALLSAEDVKELERDETLLKKQQVEIRTQHKQLQEQKQWLDAISVKQKQVSENQQRLVQVEQQLQERAGDLKKLNDALPALDIRPAWDSLQSMNTTLDERQKKFNQLSGEQHRTSEALKAGEGQQKEAEAALEKARLQQRETENLLVSQVIPLDTAIAQLVTQQQQLKEEGTQQKAVVNQKTSLLKKLESQQAEAGKAVESANAYLTEHAGFEQLGEHLSGWHQQLNSRKQLTNAVQQLAQQIEVLDGNRTAFNRELAQQAQTMTAAGMALQENEAQLTDLDSKFRESLGDHEEPHWRERFGRFQNQRVTMENLRELLAQNREDGLQLRQFQQTQTEQQTLLKQKQQERDQFRDQYRSERQQLKDLETIVQQEQAIASLSEYRNRLQAGEACPLCGSHDHPAIQQYQQVAPSDTIQRREQKAKLLESLEKQGRDLGNEITRLETQAEATAKTLVECSSRIDKGLERWKGLCQELGVDLSINDQEGVERWLNRCQTEGERLKSLIERLDKLNQDRQQLLKQQSDLRAKADAARYQHESSQQKVQDLEGKRNDIAAQHQQQTQALQELEDALKESVSSFSLALPAIAEQEHWLEAQKQNRETWLKTQKLQAEAQRELDRLSGDVGLMRQEVAQQTEQFGRIQERTQNLQDDLAVKTEQRKGLFGDKSAESEREKLQDSVQTAEAALTQLRQQREQQVEQVNRLAGEIRNLQDTIHELLARQKNVQADWQKALEDSPFADEAAFQAALLSTDERQELEQLRRTLDQQKDSAAALLEQAEAELKALQEQALTDQELTVVAELLAKVETEVDQVADRLKEIFLTLKRDRENRVNQSDMLNRINQQKDKLAVWEQLNNLIGSAKGDKFRKYAQGLTLDHLVYLANRQLNRLHSRYQLRRQENEELSLEVVDTWQGDIARNTRTLSGGESFLVSLALALALSDLVSHKTRIDSLFLDEGFGTLDPETLETALDALDSLNASGKMIGVISHVEALKERIPMQIQVHKEQGLGYSKLDRKYSLA</sequence>
<protein>
    <submittedName>
        <fullName evidence="3">Nuclease SbcCD subunit C</fullName>
    </submittedName>
</protein>
<feature type="coiled-coil region" evidence="1">
    <location>
        <begin position="549"/>
        <end position="583"/>
    </location>
</feature>
<dbReference type="InterPro" id="IPR038729">
    <property type="entry name" value="Rad50/SbcC_AAA"/>
</dbReference>
<feature type="coiled-coil region" evidence="1">
    <location>
        <begin position="325"/>
        <end position="352"/>
    </location>
</feature>
<organism evidence="3 4">
    <name type="scientific">Parendozoicomonas haliclonae</name>
    <dbReference type="NCBI Taxonomy" id="1960125"/>
    <lineage>
        <taxon>Bacteria</taxon>
        <taxon>Pseudomonadati</taxon>
        <taxon>Pseudomonadota</taxon>
        <taxon>Gammaproteobacteria</taxon>
        <taxon>Oceanospirillales</taxon>
        <taxon>Endozoicomonadaceae</taxon>
        <taxon>Parendozoicomonas</taxon>
    </lineage>
</organism>
<dbReference type="GO" id="GO:0006302">
    <property type="term" value="P:double-strand break repair"/>
    <property type="evidence" value="ECO:0007669"/>
    <property type="project" value="InterPro"/>
</dbReference>
<dbReference type="OrthoDB" id="9795626at2"/>
<dbReference type="InterPro" id="IPR027417">
    <property type="entry name" value="P-loop_NTPase"/>
</dbReference>
<evidence type="ECO:0000259" key="2">
    <source>
        <dbReference type="Pfam" id="PF13476"/>
    </source>
</evidence>
<evidence type="ECO:0000256" key="1">
    <source>
        <dbReference type="SAM" id="Coils"/>
    </source>
</evidence>
<reference evidence="3 4" key="1">
    <citation type="submission" date="2017-03" db="EMBL/GenBank/DDBJ databases">
        <authorList>
            <person name="Afonso C.L."/>
            <person name="Miller P.J."/>
            <person name="Scott M.A."/>
            <person name="Spackman E."/>
            <person name="Goraichik I."/>
            <person name="Dimitrov K.M."/>
            <person name="Suarez D.L."/>
            <person name="Swayne D.E."/>
        </authorList>
    </citation>
    <scope>NUCLEOTIDE SEQUENCE [LARGE SCALE GENOMIC DNA]</scope>
    <source>
        <strain evidence="3">SB41UT1</strain>
    </source>
</reference>
<evidence type="ECO:0000313" key="4">
    <source>
        <dbReference type="Proteomes" id="UP000196573"/>
    </source>
</evidence>
<accession>A0A1X7AQ84</accession>
<dbReference type="Proteomes" id="UP000196573">
    <property type="component" value="Unassembled WGS sequence"/>
</dbReference>
<dbReference type="SUPFAM" id="SSF52540">
    <property type="entry name" value="P-loop containing nucleoside triphosphate hydrolases"/>
    <property type="match status" value="2"/>
</dbReference>
<feature type="domain" description="Rad50/SbcC-type AAA" evidence="2">
    <location>
        <begin position="6"/>
        <end position="272"/>
    </location>
</feature>
<keyword evidence="4" id="KW-1185">Reference proteome</keyword>
<dbReference type="GO" id="GO:0016887">
    <property type="term" value="F:ATP hydrolysis activity"/>
    <property type="evidence" value="ECO:0007669"/>
    <property type="project" value="InterPro"/>
</dbReference>